<keyword evidence="1" id="KW-0472">Membrane</keyword>
<sequence length="35" mass="3919">MDGCICISLRKELGNLILQSFLLYFNLVLVATGFL</sequence>
<gene>
    <name evidence="2" type="ORF">SLEP1_g32174</name>
</gene>
<protein>
    <submittedName>
        <fullName evidence="2">Uncharacterized protein</fullName>
    </submittedName>
</protein>
<keyword evidence="3" id="KW-1185">Reference proteome</keyword>
<comment type="caution">
    <text evidence="2">The sequence shown here is derived from an EMBL/GenBank/DDBJ whole genome shotgun (WGS) entry which is preliminary data.</text>
</comment>
<accession>A0AAV5KCF4</accession>
<feature type="transmembrane region" description="Helical" evidence="1">
    <location>
        <begin position="16"/>
        <end position="34"/>
    </location>
</feature>
<proteinExistence type="predicted"/>
<organism evidence="2 3">
    <name type="scientific">Rubroshorea leprosula</name>
    <dbReference type="NCBI Taxonomy" id="152421"/>
    <lineage>
        <taxon>Eukaryota</taxon>
        <taxon>Viridiplantae</taxon>
        <taxon>Streptophyta</taxon>
        <taxon>Embryophyta</taxon>
        <taxon>Tracheophyta</taxon>
        <taxon>Spermatophyta</taxon>
        <taxon>Magnoliopsida</taxon>
        <taxon>eudicotyledons</taxon>
        <taxon>Gunneridae</taxon>
        <taxon>Pentapetalae</taxon>
        <taxon>rosids</taxon>
        <taxon>malvids</taxon>
        <taxon>Malvales</taxon>
        <taxon>Dipterocarpaceae</taxon>
        <taxon>Rubroshorea</taxon>
    </lineage>
</organism>
<dbReference type="Proteomes" id="UP001054252">
    <property type="component" value="Unassembled WGS sequence"/>
</dbReference>
<reference evidence="2 3" key="1">
    <citation type="journal article" date="2021" name="Commun. Biol.">
        <title>The genome of Shorea leprosula (Dipterocarpaceae) highlights the ecological relevance of drought in aseasonal tropical rainforests.</title>
        <authorList>
            <person name="Ng K.K.S."/>
            <person name="Kobayashi M.J."/>
            <person name="Fawcett J.A."/>
            <person name="Hatakeyama M."/>
            <person name="Paape T."/>
            <person name="Ng C.H."/>
            <person name="Ang C.C."/>
            <person name="Tnah L.H."/>
            <person name="Lee C.T."/>
            <person name="Nishiyama T."/>
            <person name="Sese J."/>
            <person name="O'Brien M.J."/>
            <person name="Copetti D."/>
            <person name="Mohd Noor M.I."/>
            <person name="Ong R.C."/>
            <person name="Putra M."/>
            <person name="Sireger I.Z."/>
            <person name="Indrioko S."/>
            <person name="Kosugi Y."/>
            <person name="Izuno A."/>
            <person name="Isagi Y."/>
            <person name="Lee S.L."/>
            <person name="Shimizu K.K."/>
        </authorList>
    </citation>
    <scope>NUCLEOTIDE SEQUENCE [LARGE SCALE GENOMIC DNA]</scope>
    <source>
        <strain evidence="2">214</strain>
    </source>
</reference>
<keyword evidence="1" id="KW-0812">Transmembrane</keyword>
<name>A0AAV5KCF4_9ROSI</name>
<dbReference type="EMBL" id="BPVZ01000059">
    <property type="protein sequence ID" value="GKV22292.1"/>
    <property type="molecule type" value="Genomic_DNA"/>
</dbReference>
<keyword evidence="1" id="KW-1133">Transmembrane helix</keyword>
<evidence type="ECO:0000313" key="2">
    <source>
        <dbReference type="EMBL" id="GKV22292.1"/>
    </source>
</evidence>
<evidence type="ECO:0000256" key="1">
    <source>
        <dbReference type="SAM" id="Phobius"/>
    </source>
</evidence>
<evidence type="ECO:0000313" key="3">
    <source>
        <dbReference type="Proteomes" id="UP001054252"/>
    </source>
</evidence>
<dbReference type="AlphaFoldDB" id="A0AAV5KCF4"/>